<evidence type="ECO:0000313" key="2">
    <source>
        <dbReference type="Proteomes" id="UP000657918"/>
    </source>
</evidence>
<gene>
    <name evidence="1" type="ORF">SADUNF_Sadunf03G0110500</name>
</gene>
<evidence type="ECO:0000313" key="1">
    <source>
        <dbReference type="EMBL" id="KAF9685975.1"/>
    </source>
</evidence>
<sequence>MKDLEVLLNTKSLTELQKSKTDKELLCLIHQPTAKENVVIAKSCIMPFGHFNCLKVHFFHRIIDFHSDMSQGDCSFLETCHHMKTCRYLHYEHDPAPDVSPMTVGVAELPPLEALKPWRAEYCSKVELGEP</sequence>
<protein>
    <submittedName>
        <fullName evidence="1">Uncharacterized protein</fullName>
    </submittedName>
</protein>
<name>A0A835KE67_9ROSI</name>
<dbReference type="EMBL" id="JADGMS010000003">
    <property type="protein sequence ID" value="KAF9685975.1"/>
    <property type="molecule type" value="Genomic_DNA"/>
</dbReference>
<proteinExistence type="predicted"/>
<dbReference type="OrthoDB" id="10262526at2759"/>
<dbReference type="Proteomes" id="UP000657918">
    <property type="component" value="Unassembled WGS sequence"/>
</dbReference>
<keyword evidence="2" id="KW-1185">Reference proteome</keyword>
<reference evidence="1 2" key="1">
    <citation type="submission" date="2020-10" db="EMBL/GenBank/DDBJ databases">
        <title>Plant Genome Project.</title>
        <authorList>
            <person name="Zhang R.-G."/>
        </authorList>
    </citation>
    <scope>NUCLEOTIDE SEQUENCE [LARGE SCALE GENOMIC DNA]</scope>
    <source>
        <strain evidence="1">FAFU-HL-1</strain>
        <tissue evidence="1">Leaf</tissue>
    </source>
</reference>
<dbReference type="AlphaFoldDB" id="A0A835KE67"/>
<accession>A0A835KE67</accession>
<comment type="caution">
    <text evidence="1">The sequence shown here is derived from an EMBL/GenBank/DDBJ whole genome shotgun (WGS) entry which is preliminary data.</text>
</comment>
<organism evidence="1 2">
    <name type="scientific">Salix dunnii</name>
    <dbReference type="NCBI Taxonomy" id="1413687"/>
    <lineage>
        <taxon>Eukaryota</taxon>
        <taxon>Viridiplantae</taxon>
        <taxon>Streptophyta</taxon>
        <taxon>Embryophyta</taxon>
        <taxon>Tracheophyta</taxon>
        <taxon>Spermatophyta</taxon>
        <taxon>Magnoliopsida</taxon>
        <taxon>eudicotyledons</taxon>
        <taxon>Gunneridae</taxon>
        <taxon>Pentapetalae</taxon>
        <taxon>rosids</taxon>
        <taxon>fabids</taxon>
        <taxon>Malpighiales</taxon>
        <taxon>Salicaceae</taxon>
        <taxon>Saliceae</taxon>
        <taxon>Salix</taxon>
    </lineage>
</organism>